<comment type="subcellular location">
    <subcellularLocation>
        <location evidence="1">Membrane</location>
        <topology evidence="1">Single-pass membrane protein</topology>
    </subcellularLocation>
</comment>
<dbReference type="AlphaFoldDB" id="A0A158ELK6"/>
<evidence type="ECO:0000256" key="4">
    <source>
        <dbReference type="ARBA" id="ARBA00023136"/>
    </source>
</evidence>
<evidence type="ECO:0000313" key="6">
    <source>
        <dbReference type="EMBL" id="SAL07745.1"/>
    </source>
</evidence>
<feature type="domain" description="Bacterial virulence protein VirB8" evidence="5">
    <location>
        <begin position="3"/>
        <end position="78"/>
    </location>
</feature>
<evidence type="ECO:0000313" key="7">
    <source>
        <dbReference type="Proteomes" id="UP000071859"/>
    </source>
</evidence>
<dbReference type="Gene3D" id="3.10.450.230">
    <property type="entry name" value="VirB8 protein"/>
    <property type="match status" value="1"/>
</dbReference>
<comment type="caution">
    <text evidence="6">The sequence shown here is derived from an EMBL/GenBank/DDBJ whole genome shotgun (WGS) entry which is preliminary data.</text>
</comment>
<keyword evidence="7" id="KW-1185">Reference proteome</keyword>
<evidence type="ECO:0000256" key="1">
    <source>
        <dbReference type="ARBA" id="ARBA00004167"/>
    </source>
</evidence>
<dbReference type="SUPFAM" id="SSF54427">
    <property type="entry name" value="NTF2-like"/>
    <property type="match status" value="1"/>
</dbReference>
<sequence>MLGDSESTSVHINSVIVDTRHRVATVRYTTTKRYRDRPNAEPPQYWIATLAFDYVRRPMTAAERFINPAGFQVTSFRPNPESPANVGKVGG</sequence>
<proteinExistence type="predicted"/>
<accession>A0A158ELK6</accession>
<reference evidence="6" key="1">
    <citation type="submission" date="2016-01" db="EMBL/GenBank/DDBJ databases">
        <authorList>
            <person name="Peeters C."/>
        </authorList>
    </citation>
    <scope>NUCLEOTIDE SEQUENCE</scope>
    <source>
        <strain evidence="6">LMG 29321</strain>
    </source>
</reference>
<dbReference type="GO" id="GO:0016020">
    <property type="term" value="C:membrane"/>
    <property type="evidence" value="ECO:0007669"/>
    <property type="project" value="UniProtKB-SubCell"/>
</dbReference>
<name>A0A158ELK6_9BURK</name>
<keyword evidence="3" id="KW-1133">Transmembrane helix</keyword>
<dbReference type="EMBL" id="FCOX02000318">
    <property type="protein sequence ID" value="SAL07745.1"/>
    <property type="molecule type" value="Genomic_DNA"/>
</dbReference>
<dbReference type="Pfam" id="PF04335">
    <property type="entry name" value="VirB8"/>
    <property type="match status" value="1"/>
</dbReference>
<dbReference type="InterPro" id="IPR007430">
    <property type="entry name" value="VirB8"/>
</dbReference>
<evidence type="ECO:0000259" key="5">
    <source>
        <dbReference type="Pfam" id="PF04335"/>
    </source>
</evidence>
<evidence type="ECO:0000256" key="2">
    <source>
        <dbReference type="ARBA" id="ARBA00022692"/>
    </source>
</evidence>
<evidence type="ECO:0000256" key="3">
    <source>
        <dbReference type="ARBA" id="ARBA00022989"/>
    </source>
</evidence>
<dbReference type="CDD" id="cd16424">
    <property type="entry name" value="VirB8"/>
    <property type="match status" value="1"/>
</dbReference>
<dbReference type="Proteomes" id="UP000071859">
    <property type="component" value="Unassembled WGS sequence"/>
</dbReference>
<dbReference type="InterPro" id="IPR032710">
    <property type="entry name" value="NTF2-like_dom_sf"/>
</dbReference>
<organism evidence="6 7">
    <name type="scientific">Caballeronia calidae</name>
    <dbReference type="NCBI Taxonomy" id="1777139"/>
    <lineage>
        <taxon>Bacteria</taxon>
        <taxon>Pseudomonadati</taxon>
        <taxon>Pseudomonadota</taxon>
        <taxon>Betaproteobacteria</taxon>
        <taxon>Burkholderiales</taxon>
        <taxon>Burkholderiaceae</taxon>
        <taxon>Caballeronia</taxon>
    </lineage>
</organism>
<protein>
    <submittedName>
        <fullName evidence="6">Type IV secretion system protein PtlE</fullName>
    </submittedName>
</protein>
<keyword evidence="2" id="KW-0812">Transmembrane</keyword>
<keyword evidence="4" id="KW-0472">Membrane</keyword>
<gene>
    <name evidence="6" type="primary">ptlE_2</name>
    <name evidence="6" type="ORF">AWB78_08707</name>
</gene>